<keyword evidence="3" id="KW-1185">Reference proteome</keyword>
<feature type="chain" id="PRO_5021428989" evidence="1">
    <location>
        <begin position="22"/>
        <end position="202"/>
    </location>
</feature>
<organism evidence="2 3">
    <name type="scientific">Rickenella mellea</name>
    <dbReference type="NCBI Taxonomy" id="50990"/>
    <lineage>
        <taxon>Eukaryota</taxon>
        <taxon>Fungi</taxon>
        <taxon>Dikarya</taxon>
        <taxon>Basidiomycota</taxon>
        <taxon>Agaricomycotina</taxon>
        <taxon>Agaricomycetes</taxon>
        <taxon>Hymenochaetales</taxon>
        <taxon>Rickenellaceae</taxon>
        <taxon>Rickenella</taxon>
    </lineage>
</organism>
<keyword evidence="1" id="KW-0732">Signal</keyword>
<sequence>MFPSAYLIAVSVLASICAVKAASGITTFNDYGTQSGVACGSGYKPTNSQGNGIYAADPNVKDLEMLASATVTVAATTVLDQHAQARVPVENATTSNVGVMQSHFASLLKMIFKGTGSLDGETSGKCSGKTIKVKVVDACPSTHPENYCKIKAFGGSIPDYGACEASGTNAFDIATTARGALSSYLGAEVWEQPSRLYWYCAS</sequence>
<dbReference type="EMBL" id="ML170163">
    <property type="protein sequence ID" value="TDL25770.1"/>
    <property type="molecule type" value="Genomic_DNA"/>
</dbReference>
<proteinExistence type="predicted"/>
<dbReference type="Proteomes" id="UP000294933">
    <property type="component" value="Unassembled WGS sequence"/>
</dbReference>
<dbReference type="OrthoDB" id="623670at2759"/>
<accession>A0A4Y7QFX6</accession>
<dbReference type="AlphaFoldDB" id="A0A4Y7QFX6"/>
<evidence type="ECO:0000256" key="1">
    <source>
        <dbReference type="SAM" id="SignalP"/>
    </source>
</evidence>
<name>A0A4Y7QFX6_9AGAM</name>
<evidence type="ECO:0000313" key="3">
    <source>
        <dbReference type="Proteomes" id="UP000294933"/>
    </source>
</evidence>
<dbReference type="VEuPathDB" id="FungiDB:BD410DRAFT_801110"/>
<gene>
    <name evidence="2" type="ORF">BD410DRAFT_801110</name>
</gene>
<reference evidence="2 3" key="1">
    <citation type="submission" date="2018-06" db="EMBL/GenBank/DDBJ databases">
        <title>A transcriptomic atlas of mushroom development highlights an independent origin of complex multicellularity.</title>
        <authorList>
            <consortium name="DOE Joint Genome Institute"/>
            <person name="Krizsan K."/>
            <person name="Almasi E."/>
            <person name="Merenyi Z."/>
            <person name="Sahu N."/>
            <person name="Viragh M."/>
            <person name="Koszo T."/>
            <person name="Mondo S."/>
            <person name="Kiss B."/>
            <person name="Balint B."/>
            <person name="Kues U."/>
            <person name="Barry K."/>
            <person name="Hegedus J.C."/>
            <person name="Henrissat B."/>
            <person name="Johnson J."/>
            <person name="Lipzen A."/>
            <person name="Ohm R."/>
            <person name="Nagy I."/>
            <person name="Pangilinan J."/>
            <person name="Yan J."/>
            <person name="Xiong Y."/>
            <person name="Grigoriev I.V."/>
            <person name="Hibbett D.S."/>
            <person name="Nagy L.G."/>
        </authorList>
    </citation>
    <scope>NUCLEOTIDE SEQUENCE [LARGE SCALE GENOMIC DNA]</scope>
    <source>
        <strain evidence="2 3">SZMC22713</strain>
    </source>
</reference>
<feature type="signal peptide" evidence="1">
    <location>
        <begin position="1"/>
        <end position="21"/>
    </location>
</feature>
<protein>
    <submittedName>
        <fullName evidence="2">Uncharacterized protein</fullName>
    </submittedName>
</protein>
<evidence type="ECO:0000313" key="2">
    <source>
        <dbReference type="EMBL" id="TDL25770.1"/>
    </source>
</evidence>